<gene>
    <name evidence="2" type="ORF">EAH69_13655</name>
</gene>
<reference evidence="2 3" key="1">
    <citation type="submission" date="2018-10" db="EMBL/GenBank/DDBJ databases">
        <authorList>
            <person name="Chen X."/>
        </authorList>
    </citation>
    <scope>NUCLEOTIDE SEQUENCE [LARGE SCALE GENOMIC DNA]</scope>
    <source>
        <strain evidence="2 3">YIM 102668</strain>
    </source>
</reference>
<keyword evidence="1" id="KW-0812">Transmembrane</keyword>
<comment type="caution">
    <text evidence="2">The sequence shown here is derived from an EMBL/GenBank/DDBJ whole genome shotgun (WGS) entry which is preliminary data.</text>
</comment>
<dbReference type="AlphaFoldDB" id="A0A3L9M0W4"/>
<keyword evidence="3" id="KW-1185">Reference proteome</keyword>
<keyword evidence="1" id="KW-0472">Membrane</keyword>
<proteinExistence type="predicted"/>
<dbReference type="InterPro" id="IPR010862">
    <property type="entry name" value="DUF1493"/>
</dbReference>
<organism evidence="2 3">
    <name type="scientific">Faecalibacter macacae</name>
    <dbReference type="NCBI Taxonomy" id="1859289"/>
    <lineage>
        <taxon>Bacteria</taxon>
        <taxon>Pseudomonadati</taxon>
        <taxon>Bacteroidota</taxon>
        <taxon>Flavobacteriia</taxon>
        <taxon>Flavobacteriales</taxon>
        <taxon>Weeksellaceae</taxon>
        <taxon>Faecalibacter</taxon>
    </lineage>
</organism>
<dbReference type="Proteomes" id="UP000275348">
    <property type="component" value="Unassembled WGS sequence"/>
</dbReference>
<dbReference type="OrthoDB" id="6402309at2"/>
<evidence type="ECO:0000313" key="3">
    <source>
        <dbReference type="Proteomes" id="UP000275348"/>
    </source>
</evidence>
<dbReference type="EMBL" id="RDOJ01000031">
    <property type="protein sequence ID" value="RLZ06401.1"/>
    <property type="molecule type" value="Genomic_DNA"/>
</dbReference>
<dbReference type="RefSeq" id="WP_121935774.1">
    <property type="nucleotide sequence ID" value="NZ_RDOJ01000031.1"/>
</dbReference>
<sequence>MHKIEDIILFIKKETSSSIEVHPDTDLEKDIRITGDDISDFLNKYSLEFNVNMKNYLWYFHQHEEIYGGIGALLFKTPNDRVKHIGITPKILLESANEGYWNVNYPEHNLPKFRYDVITNFIIAILIIIFFVFIMYKKYSM</sequence>
<name>A0A3L9M0W4_9FLAO</name>
<evidence type="ECO:0000256" key="1">
    <source>
        <dbReference type="SAM" id="Phobius"/>
    </source>
</evidence>
<protein>
    <submittedName>
        <fullName evidence="2">DUF1493 family protein</fullName>
    </submittedName>
</protein>
<evidence type="ECO:0000313" key="2">
    <source>
        <dbReference type="EMBL" id="RLZ06401.1"/>
    </source>
</evidence>
<feature type="transmembrane region" description="Helical" evidence="1">
    <location>
        <begin position="117"/>
        <end position="136"/>
    </location>
</feature>
<keyword evidence="1" id="KW-1133">Transmembrane helix</keyword>
<accession>A0A3L9M0W4</accession>
<dbReference type="Pfam" id="PF07377">
    <property type="entry name" value="DUF1493"/>
    <property type="match status" value="1"/>
</dbReference>